<dbReference type="InterPro" id="IPR039426">
    <property type="entry name" value="TonB-dep_rcpt-like"/>
</dbReference>
<dbReference type="AlphaFoldDB" id="A0AAP7GUS5"/>
<reference evidence="13 14" key="1">
    <citation type="submission" date="2016-05" db="EMBL/GenBank/DDBJ databases">
        <title>Draft Genome Sequences of Stenotrophomonas maltophilia Strains Sm32COP, Sm41DVV, Sm46PAILV, SmF3, SmF22, SmSOFb1 and SmCVFa1, Isolated from Different Manures, in France.</title>
        <authorList>
            <person name="Nazaret S."/>
            <person name="Bodilis J."/>
        </authorList>
    </citation>
    <scope>NUCLEOTIDE SEQUENCE [LARGE SCALE GENOMIC DNA]</scope>
    <source>
        <strain evidence="13 14">Sm41DVV</strain>
    </source>
</reference>
<keyword evidence="4 8" id="KW-0812">Transmembrane</keyword>
<evidence type="ECO:0000256" key="3">
    <source>
        <dbReference type="ARBA" id="ARBA00022452"/>
    </source>
</evidence>
<dbReference type="InterPro" id="IPR036942">
    <property type="entry name" value="Beta-barrel_TonB_sf"/>
</dbReference>
<dbReference type="RefSeq" id="WP_065181121.1">
    <property type="nucleotide sequence ID" value="NZ_JAUKVM010000002.1"/>
</dbReference>
<gene>
    <name evidence="13" type="ORF">A9K56_00095</name>
</gene>
<evidence type="ECO:0000256" key="4">
    <source>
        <dbReference type="ARBA" id="ARBA00022692"/>
    </source>
</evidence>
<dbReference type="EMBL" id="LYVI01000001">
    <property type="protein sequence ID" value="OBU63156.1"/>
    <property type="molecule type" value="Genomic_DNA"/>
</dbReference>
<organism evidence="13 14">
    <name type="scientific">Stenotrophomonas maltophilia</name>
    <name type="common">Pseudomonas maltophilia</name>
    <name type="synonym">Xanthomonas maltophilia</name>
    <dbReference type="NCBI Taxonomy" id="40324"/>
    <lineage>
        <taxon>Bacteria</taxon>
        <taxon>Pseudomonadati</taxon>
        <taxon>Pseudomonadota</taxon>
        <taxon>Gammaproteobacteria</taxon>
        <taxon>Lysobacterales</taxon>
        <taxon>Lysobacteraceae</taxon>
        <taxon>Stenotrophomonas</taxon>
        <taxon>Stenotrophomonas maltophilia group</taxon>
    </lineage>
</organism>
<dbReference type="PROSITE" id="PS52016">
    <property type="entry name" value="TONB_DEPENDENT_REC_3"/>
    <property type="match status" value="1"/>
</dbReference>
<evidence type="ECO:0000256" key="2">
    <source>
        <dbReference type="ARBA" id="ARBA00022448"/>
    </source>
</evidence>
<comment type="caution">
    <text evidence="13">The sequence shown here is derived from an EMBL/GenBank/DDBJ whole genome shotgun (WGS) entry which is preliminary data.</text>
</comment>
<evidence type="ECO:0000313" key="14">
    <source>
        <dbReference type="Proteomes" id="UP000092125"/>
    </source>
</evidence>
<dbReference type="InterPro" id="IPR012910">
    <property type="entry name" value="Plug_dom"/>
</dbReference>
<dbReference type="Pfam" id="PF00593">
    <property type="entry name" value="TonB_dep_Rec_b-barrel"/>
    <property type="match status" value="1"/>
</dbReference>
<evidence type="ECO:0000313" key="13">
    <source>
        <dbReference type="EMBL" id="OBU63156.1"/>
    </source>
</evidence>
<keyword evidence="3 8" id="KW-1134">Transmembrane beta strand</keyword>
<dbReference type="Gene3D" id="2.40.170.20">
    <property type="entry name" value="TonB-dependent receptor, beta-barrel domain"/>
    <property type="match status" value="1"/>
</dbReference>
<feature type="signal peptide" evidence="10">
    <location>
        <begin position="1"/>
        <end position="30"/>
    </location>
</feature>
<evidence type="ECO:0000256" key="8">
    <source>
        <dbReference type="PROSITE-ProRule" id="PRU01360"/>
    </source>
</evidence>
<evidence type="ECO:0000256" key="6">
    <source>
        <dbReference type="ARBA" id="ARBA00023136"/>
    </source>
</evidence>
<keyword evidence="7 8" id="KW-0998">Cell outer membrane</keyword>
<proteinExistence type="inferred from homology"/>
<dbReference type="Gene3D" id="2.170.130.10">
    <property type="entry name" value="TonB-dependent receptor, plug domain"/>
    <property type="match status" value="1"/>
</dbReference>
<keyword evidence="5 9" id="KW-0798">TonB box</keyword>
<dbReference type="InterPro" id="IPR000531">
    <property type="entry name" value="Beta-barrel_TonB"/>
</dbReference>
<evidence type="ECO:0000256" key="9">
    <source>
        <dbReference type="RuleBase" id="RU003357"/>
    </source>
</evidence>
<evidence type="ECO:0000256" key="7">
    <source>
        <dbReference type="ARBA" id="ARBA00023237"/>
    </source>
</evidence>
<sequence length="929" mass="101504">MAGPGALQWGLLRGLLWVMFGAASAAPAHAGQQPANVDYHIAPGPLAPALQQWARQSGIALVFDARELTGLHTPGADGRQAPAIALKQLVSGMPVNILRTPSGAFVIRRVAASAAPPARAPTVTSPKPPPPVALAPAQVELAPVHVTGSRLPRTSVQTTLPMTIIDREDILRSGYGSLFDLLRHLPGMNGHPAMTTSRGGDSQYLPVGAAATTSLDGMGPRATLFLVNGRRLPRYPMVSLEQGGLTDLGGIPLSFIERIELVRGGASAIYGADAMSGVVNIILREQAEGPEATVQSGISSRGDAQQNRLQIANGGVREGGDRWFAGLDLHRIEHVAGDRRAWHAETSLYPIGAFYDGAYIPAELCEGPLMQREDGCWFDSARPRSLQPASDTASAYLRYRHERGEGRYAYLEARGSHNRQRFDLGPTAVAIGLYGITFNSVLREAGSVRPHVRASDADITLGIGREQQSRSWDAGISAQRSQVTLVTPGTVRTEPLLHAAETLDYLPGFTSLRADKAQQLFPSIRNRGRTDQWQGWWGMQRQLMQLPGGPAQLATGVDLRYEAWASLPDPLLIQGDLALGLPQQQRRLSRRSGATYAEVGLPLSRSLRMDVAARWDRDGDYLAFSPRAGLRWSPTPHWSFLLTSGQGYRAPSLFEQRRPPGYFGLVALPASPGLPPCAQPAIDGSCLVNVEVAENDALKAERSRSHSLAATWTPNDVFSLSLTHNIVELRNEILALRPTDAAWNRSTWELDDEGRLSSLRLSFDNIGRTTSRNWVMRGEYRVDTDDTGQWLFSLDALKQQALRRERGQDGSVDLRGHATPAMAAILTVQWQNTAWDVALRGNQVGRTRAWLPGAECPDDQREMNHCMNPRQLRWNLHMARRLGPRVIAALDVHNVLDRQPVNYLVGNGGQLPGLDDPLGRYFLLTLQFR</sequence>
<dbReference type="GO" id="GO:0009279">
    <property type="term" value="C:cell outer membrane"/>
    <property type="evidence" value="ECO:0007669"/>
    <property type="project" value="UniProtKB-SubCell"/>
</dbReference>
<comment type="subcellular location">
    <subcellularLocation>
        <location evidence="1 8">Cell outer membrane</location>
        <topology evidence="1 8">Multi-pass membrane protein</topology>
    </subcellularLocation>
</comment>
<comment type="similarity">
    <text evidence="8 9">Belongs to the TonB-dependent receptor family.</text>
</comment>
<name>A0AAP7GUS5_STEMA</name>
<dbReference type="PANTHER" id="PTHR47234">
    <property type="match status" value="1"/>
</dbReference>
<feature type="domain" description="TonB-dependent receptor-like beta-barrel" evidence="11">
    <location>
        <begin position="407"/>
        <end position="844"/>
    </location>
</feature>
<accession>A0AAP7GUS5</accession>
<evidence type="ECO:0000256" key="1">
    <source>
        <dbReference type="ARBA" id="ARBA00004571"/>
    </source>
</evidence>
<evidence type="ECO:0000256" key="5">
    <source>
        <dbReference type="ARBA" id="ARBA00023077"/>
    </source>
</evidence>
<dbReference type="Proteomes" id="UP000092125">
    <property type="component" value="Unassembled WGS sequence"/>
</dbReference>
<keyword evidence="2 8" id="KW-0813">Transport</keyword>
<dbReference type="Gene3D" id="3.55.50.30">
    <property type="match status" value="1"/>
</dbReference>
<dbReference type="PANTHER" id="PTHR47234:SF1">
    <property type="entry name" value="TONB-DEPENDENT RECEPTOR"/>
    <property type="match status" value="1"/>
</dbReference>
<keyword evidence="13" id="KW-0675">Receptor</keyword>
<evidence type="ECO:0000259" key="12">
    <source>
        <dbReference type="Pfam" id="PF07715"/>
    </source>
</evidence>
<dbReference type="SUPFAM" id="SSF56935">
    <property type="entry name" value="Porins"/>
    <property type="match status" value="1"/>
</dbReference>
<dbReference type="Pfam" id="PF07715">
    <property type="entry name" value="Plug"/>
    <property type="match status" value="1"/>
</dbReference>
<dbReference type="InterPro" id="IPR037066">
    <property type="entry name" value="Plug_dom_sf"/>
</dbReference>
<keyword evidence="10" id="KW-0732">Signal</keyword>
<feature type="domain" description="TonB-dependent receptor plug" evidence="12">
    <location>
        <begin position="157"/>
        <end position="278"/>
    </location>
</feature>
<evidence type="ECO:0000259" key="11">
    <source>
        <dbReference type="Pfam" id="PF00593"/>
    </source>
</evidence>
<evidence type="ECO:0000256" key="10">
    <source>
        <dbReference type="SAM" id="SignalP"/>
    </source>
</evidence>
<keyword evidence="6 8" id="KW-0472">Membrane</keyword>
<protein>
    <submittedName>
        <fullName evidence="13">TonB-dependent receptor</fullName>
    </submittedName>
</protein>
<feature type="chain" id="PRO_5042982193" evidence="10">
    <location>
        <begin position="31"/>
        <end position="929"/>
    </location>
</feature>